<organism evidence="3 4">
    <name type="scientific">Helicobacter saguini</name>
    <dbReference type="NCBI Taxonomy" id="1548018"/>
    <lineage>
        <taxon>Bacteria</taxon>
        <taxon>Pseudomonadati</taxon>
        <taxon>Campylobacterota</taxon>
        <taxon>Epsilonproteobacteria</taxon>
        <taxon>Campylobacterales</taxon>
        <taxon>Helicobacteraceae</taxon>
        <taxon>Helicobacter</taxon>
    </lineage>
</organism>
<evidence type="ECO:0000256" key="2">
    <source>
        <dbReference type="ARBA" id="ARBA00022679"/>
    </source>
</evidence>
<keyword evidence="2" id="KW-0808">Transferase</keyword>
<evidence type="ECO:0000313" key="4">
    <source>
        <dbReference type="Proteomes" id="UP000477070"/>
    </source>
</evidence>
<accession>A0A6L7DCU3</accession>
<dbReference type="EMBL" id="QBIU01000001">
    <property type="protein sequence ID" value="MWV69683.1"/>
    <property type="molecule type" value="Genomic_DNA"/>
</dbReference>
<dbReference type="InterPro" id="IPR002516">
    <property type="entry name" value="Glyco_trans_11"/>
</dbReference>
<dbReference type="GO" id="GO:0008107">
    <property type="term" value="F:galactoside 2-alpha-L-fucosyltransferase activity"/>
    <property type="evidence" value="ECO:0007669"/>
    <property type="project" value="InterPro"/>
</dbReference>
<dbReference type="GO" id="GO:0005975">
    <property type="term" value="P:carbohydrate metabolic process"/>
    <property type="evidence" value="ECO:0007669"/>
    <property type="project" value="InterPro"/>
</dbReference>
<reference evidence="3 4" key="1">
    <citation type="submission" date="2019-12" db="EMBL/GenBank/DDBJ databases">
        <title>Multi-Generational Helicobacter saguini Isolates.</title>
        <authorList>
            <person name="Mannion A."/>
            <person name="Shen Z."/>
            <person name="Fox J.G."/>
        </authorList>
    </citation>
    <scope>NUCLEOTIDE SEQUENCE [LARGE SCALE GENOMIC DNA]</scope>
    <source>
        <strain evidence="4">16-048 (F4)</strain>
    </source>
</reference>
<dbReference type="GO" id="GO:0016020">
    <property type="term" value="C:membrane"/>
    <property type="evidence" value="ECO:0007669"/>
    <property type="project" value="InterPro"/>
</dbReference>
<gene>
    <name evidence="3" type="ORF">DCO61_06645</name>
</gene>
<evidence type="ECO:0000256" key="1">
    <source>
        <dbReference type="ARBA" id="ARBA00022676"/>
    </source>
</evidence>
<protein>
    <recommendedName>
        <fullName evidence="5">Alpha-1,2-fucosyltransferase</fullName>
    </recommendedName>
</protein>
<dbReference type="CDD" id="cd11301">
    <property type="entry name" value="Fut1_Fut2_like"/>
    <property type="match status" value="1"/>
</dbReference>
<evidence type="ECO:0008006" key="5">
    <source>
        <dbReference type="Google" id="ProtNLM"/>
    </source>
</evidence>
<dbReference type="Proteomes" id="UP000477070">
    <property type="component" value="Unassembled WGS sequence"/>
</dbReference>
<dbReference type="PANTHER" id="PTHR11927">
    <property type="entry name" value="GALACTOSIDE 2-L-FUCOSYLTRANSFERASE"/>
    <property type="match status" value="1"/>
</dbReference>
<sequence>MVVNIQCGLGNQMFQYAFAKALQLRFGKNVKLFVPVGYDNMINSDIRRLELLSFNISLEFLQENQMQEFFKQHDFGYYFVESNRDSKIFKILMSLIPRRIRKQGYKYLIEDSNNLLQDINSIDNGGGGVTTFNDGSYFVGYFQNLAYFDNIRDVLLKDFSLKIPLDSKNIETKRQILATQDSVSLHIRRGDYLNYDNIFINLGSGYYNGALNALQKRLKSAHIFVFSNDILWCKKHFLSHIDSKFRADFSFSFIDNNSEGNATFELELMKSCKHNIIANSTFSWWAAYLNENPQKIVIAPNKFLSITPSDAYKDHEDKIYKKEWIKIDYVWGDEI</sequence>
<keyword evidence="1" id="KW-0328">Glycosyltransferase</keyword>
<dbReference type="Pfam" id="PF01531">
    <property type="entry name" value="Glyco_transf_11"/>
    <property type="match status" value="1"/>
</dbReference>
<name>A0A6L7DCU3_9HELI</name>
<proteinExistence type="predicted"/>
<dbReference type="PANTHER" id="PTHR11927:SF9">
    <property type="entry name" value="L-FUCOSYLTRANSFERASE"/>
    <property type="match status" value="1"/>
</dbReference>
<comment type="caution">
    <text evidence="3">The sequence shown here is derived from an EMBL/GenBank/DDBJ whole genome shotgun (WGS) entry which is preliminary data.</text>
</comment>
<dbReference type="AlphaFoldDB" id="A0A6L7DCU3"/>
<evidence type="ECO:0000313" key="3">
    <source>
        <dbReference type="EMBL" id="MWV69683.1"/>
    </source>
</evidence>
<dbReference type="RefSeq" id="WP_118949243.1">
    <property type="nucleotide sequence ID" value="NZ_QBIU01000001.1"/>
</dbReference>